<dbReference type="PANTHER" id="PTHR46211">
    <property type="entry name" value="GLYCEROPHOSPHORYL DIESTER PHOSPHODIESTERASE"/>
    <property type="match status" value="1"/>
</dbReference>
<keyword evidence="1" id="KW-0812">Transmembrane</keyword>
<feature type="transmembrane region" description="Helical" evidence="1">
    <location>
        <begin position="258"/>
        <end position="289"/>
    </location>
</feature>
<evidence type="ECO:0000313" key="4">
    <source>
        <dbReference type="Proteomes" id="UP000813384"/>
    </source>
</evidence>
<organism evidence="3 4">
    <name type="scientific">Enterococcus aquimarinus</name>
    <dbReference type="NCBI Taxonomy" id="328396"/>
    <lineage>
        <taxon>Bacteria</taxon>
        <taxon>Bacillati</taxon>
        <taxon>Bacillota</taxon>
        <taxon>Bacilli</taxon>
        <taxon>Lactobacillales</taxon>
        <taxon>Enterococcaceae</taxon>
        <taxon>Enterococcus</taxon>
    </lineage>
</organism>
<feature type="transmembrane region" description="Helical" evidence="1">
    <location>
        <begin position="158"/>
        <end position="178"/>
    </location>
</feature>
<feature type="domain" description="GP-PDE" evidence="2">
    <location>
        <begin position="351"/>
        <end position="581"/>
    </location>
</feature>
<dbReference type="Gene3D" id="3.20.20.190">
    <property type="entry name" value="Phosphatidylinositol (PI) phosphodiesterase"/>
    <property type="match status" value="1"/>
</dbReference>
<comment type="caution">
    <text evidence="3">The sequence shown here is derived from an EMBL/GenBank/DDBJ whole genome shotgun (WGS) entry which is preliminary data.</text>
</comment>
<reference evidence="3" key="2">
    <citation type="submission" date="2021-11" db="EMBL/GenBank/DDBJ databases">
        <authorList>
            <person name="Gilroy R."/>
        </authorList>
    </citation>
    <scope>NUCLEOTIDE SEQUENCE</scope>
    <source>
        <strain evidence="3">150</strain>
    </source>
</reference>
<dbReference type="Pfam" id="PF10110">
    <property type="entry name" value="GPDPase_memb"/>
    <property type="match status" value="1"/>
</dbReference>
<evidence type="ECO:0000259" key="2">
    <source>
        <dbReference type="PROSITE" id="PS51704"/>
    </source>
</evidence>
<dbReference type="CDD" id="cd08579">
    <property type="entry name" value="GDPD_memb_like"/>
    <property type="match status" value="1"/>
</dbReference>
<dbReference type="AlphaFoldDB" id="A0A9E4DRA2"/>
<dbReference type="PANTHER" id="PTHR46211:SF8">
    <property type="entry name" value="PHOSPHODIESTERASE"/>
    <property type="match status" value="1"/>
</dbReference>
<accession>A0A9E4DRA2</accession>
<gene>
    <name evidence="3" type="ORF">K8V42_02915</name>
</gene>
<dbReference type="SUPFAM" id="SSF51695">
    <property type="entry name" value="PLC-like phosphodiesterases"/>
    <property type="match status" value="1"/>
</dbReference>
<dbReference type="Proteomes" id="UP000813384">
    <property type="component" value="Unassembled WGS sequence"/>
</dbReference>
<keyword evidence="1" id="KW-1133">Transmembrane helix</keyword>
<dbReference type="EMBL" id="JAJJVO010000049">
    <property type="protein sequence ID" value="MCC9273224.1"/>
    <property type="molecule type" value="Genomic_DNA"/>
</dbReference>
<dbReference type="InterPro" id="IPR017946">
    <property type="entry name" value="PLC-like_Pdiesterase_TIM-brl"/>
</dbReference>
<feature type="transmembrane region" description="Helical" evidence="1">
    <location>
        <begin position="126"/>
        <end position="146"/>
    </location>
</feature>
<keyword evidence="1" id="KW-0472">Membrane</keyword>
<sequence length="601" mass="69934">MLPMLKENTNQLIDFLKQTTRYFRDVLLMHGLLLFIIIPLLSNGTKLLFQLADIPSFTLELFYPFIFQHPFITFSLIMILLSVVVLIYFEFTFLLLSLYFIKKEQPISLKQLLSLTFMQIKKLRPAVILFFLFYFFLVLPLGGFSLHSELLAKIKLPAFIIDFIFINRLFVIILYLMIYLLLSYIALRLTFTLPAMILLNASLRQAIRHSLLLTRKNFWKIISQLVFITIGITFLTSVSFSLVLGIQRLIELFFPSKALPFAVVSLLALQLIYVINLVLSTIIIFYLIIEWLDRENYLFPLPSMNALFKNPDTKRRMRLKWPYVTPFILMSMIILLHYNYTYLTNVSSQPIVTISHRGVSQANGVQNSIEALRATSQYYQPDFIEMDIQMTKDQQFVVFHDFNLRSLTGLNQIVEESTLSEILPLTVRENDQQAAIPTFDAYLEQAKMNQQKLLIEIKTQRKDEAVIVQQFLQQYKTRILEEGHLIQALSLGLVETFKNEAPELTIGYIIPFHFVGLPVSQADFFMMEYSTLNRSFIDAAHNEGKFVFTWTPNQTETMERMMFYGVEGIVTDRMDLLNAQKRLPETMSYADKLAYFLIGIG</sequence>
<protein>
    <submittedName>
        <fullName evidence="3">Glycerophosphodiester phosphodiesterase</fullName>
    </submittedName>
</protein>
<feature type="transmembrane region" description="Helical" evidence="1">
    <location>
        <begin position="21"/>
        <end position="41"/>
    </location>
</feature>
<name>A0A9E4DRA2_9ENTE</name>
<proteinExistence type="predicted"/>
<feature type="transmembrane region" description="Helical" evidence="1">
    <location>
        <begin position="321"/>
        <end position="340"/>
    </location>
</feature>
<dbReference type="InterPro" id="IPR018476">
    <property type="entry name" value="GlyceroP-diester-Pdiesterase_M"/>
</dbReference>
<dbReference type="Pfam" id="PF03009">
    <property type="entry name" value="GDPD"/>
    <property type="match status" value="1"/>
</dbReference>
<dbReference type="PROSITE" id="PS51704">
    <property type="entry name" value="GP_PDE"/>
    <property type="match status" value="1"/>
</dbReference>
<evidence type="ECO:0000256" key="1">
    <source>
        <dbReference type="SAM" id="Phobius"/>
    </source>
</evidence>
<dbReference type="GO" id="GO:0006629">
    <property type="term" value="P:lipid metabolic process"/>
    <property type="evidence" value="ECO:0007669"/>
    <property type="project" value="InterPro"/>
</dbReference>
<dbReference type="GO" id="GO:0008081">
    <property type="term" value="F:phosphoric diester hydrolase activity"/>
    <property type="evidence" value="ECO:0007669"/>
    <property type="project" value="InterPro"/>
</dbReference>
<evidence type="ECO:0000313" key="3">
    <source>
        <dbReference type="EMBL" id="MCC9273224.1"/>
    </source>
</evidence>
<reference evidence="3" key="1">
    <citation type="journal article" date="2021" name="PeerJ">
        <title>Extensive microbial diversity within the chicken gut microbiome revealed by metagenomics and culture.</title>
        <authorList>
            <person name="Gilroy R."/>
            <person name="Ravi A."/>
            <person name="Getino M."/>
            <person name="Pursley I."/>
            <person name="Horton D.L."/>
            <person name="Alikhan N.F."/>
            <person name="Baker D."/>
            <person name="Gharbi K."/>
            <person name="Hall N."/>
            <person name="Watson M."/>
            <person name="Adriaenssens E.M."/>
            <person name="Foster-Nyarko E."/>
            <person name="Jarju S."/>
            <person name="Secka A."/>
            <person name="Antonio M."/>
            <person name="Oren A."/>
            <person name="Chaudhuri R.R."/>
            <person name="La Ragione R."/>
            <person name="Hildebrand F."/>
            <person name="Pallen M.J."/>
        </authorList>
    </citation>
    <scope>NUCLEOTIDE SEQUENCE</scope>
    <source>
        <strain evidence="3">150</strain>
    </source>
</reference>
<feature type="transmembrane region" description="Helical" evidence="1">
    <location>
        <begin position="74"/>
        <end position="101"/>
    </location>
</feature>
<dbReference type="InterPro" id="IPR030395">
    <property type="entry name" value="GP_PDE_dom"/>
</dbReference>
<feature type="transmembrane region" description="Helical" evidence="1">
    <location>
        <begin position="224"/>
        <end position="246"/>
    </location>
</feature>